<proteinExistence type="predicted"/>
<evidence type="ECO:0000313" key="1">
    <source>
        <dbReference type="EMBL" id="JAH21700.1"/>
    </source>
</evidence>
<accession>A0A0E9QZM4</accession>
<reference evidence="1" key="1">
    <citation type="submission" date="2014-11" db="EMBL/GenBank/DDBJ databases">
        <authorList>
            <person name="Amaro Gonzalez C."/>
        </authorList>
    </citation>
    <scope>NUCLEOTIDE SEQUENCE</scope>
</reference>
<reference evidence="1" key="2">
    <citation type="journal article" date="2015" name="Fish Shellfish Immunol.">
        <title>Early steps in the European eel (Anguilla anguilla)-Vibrio vulnificus interaction in the gills: Role of the RtxA13 toxin.</title>
        <authorList>
            <person name="Callol A."/>
            <person name="Pajuelo D."/>
            <person name="Ebbesson L."/>
            <person name="Teles M."/>
            <person name="MacKenzie S."/>
            <person name="Amaro C."/>
        </authorList>
    </citation>
    <scope>NUCLEOTIDE SEQUENCE</scope>
</reference>
<name>A0A0E9QZM4_ANGAN</name>
<dbReference type="AlphaFoldDB" id="A0A0E9QZM4"/>
<dbReference type="EMBL" id="GBXM01086877">
    <property type="protein sequence ID" value="JAH21700.1"/>
    <property type="molecule type" value="Transcribed_RNA"/>
</dbReference>
<organism evidence="1">
    <name type="scientific">Anguilla anguilla</name>
    <name type="common">European freshwater eel</name>
    <name type="synonym">Muraena anguilla</name>
    <dbReference type="NCBI Taxonomy" id="7936"/>
    <lineage>
        <taxon>Eukaryota</taxon>
        <taxon>Metazoa</taxon>
        <taxon>Chordata</taxon>
        <taxon>Craniata</taxon>
        <taxon>Vertebrata</taxon>
        <taxon>Euteleostomi</taxon>
        <taxon>Actinopterygii</taxon>
        <taxon>Neopterygii</taxon>
        <taxon>Teleostei</taxon>
        <taxon>Anguilliformes</taxon>
        <taxon>Anguillidae</taxon>
        <taxon>Anguilla</taxon>
    </lineage>
</organism>
<protein>
    <submittedName>
        <fullName evidence="1">Uncharacterized protein</fullName>
    </submittedName>
</protein>
<sequence length="41" mass="4444">MNVPCDGLANCPRCIPASHPMHALAERHIPSFLILTLESTS</sequence>